<dbReference type="InterPro" id="IPR000772">
    <property type="entry name" value="Ricin_B_lectin"/>
</dbReference>
<organism evidence="21 22">
    <name type="scientific">Electrophorus electricus</name>
    <name type="common">Electric eel</name>
    <name type="synonym">Gymnotus electricus</name>
    <dbReference type="NCBI Taxonomy" id="8005"/>
    <lineage>
        <taxon>Eukaryota</taxon>
        <taxon>Metazoa</taxon>
        <taxon>Chordata</taxon>
        <taxon>Craniata</taxon>
        <taxon>Vertebrata</taxon>
        <taxon>Euteleostomi</taxon>
        <taxon>Actinopterygii</taxon>
        <taxon>Neopterygii</taxon>
        <taxon>Teleostei</taxon>
        <taxon>Ostariophysi</taxon>
        <taxon>Gymnotiformes</taxon>
        <taxon>Gymnotoidei</taxon>
        <taxon>Gymnotidae</taxon>
        <taxon>Electrophorus</taxon>
    </lineage>
</organism>
<dbReference type="GO" id="GO:0000139">
    <property type="term" value="C:Golgi membrane"/>
    <property type="evidence" value="ECO:0007669"/>
    <property type="project" value="UniProtKB-SubCell"/>
</dbReference>
<dbReference type="GO" id="GO:0006493">
    <property type="term" value="P:protein O-linked glycosylation"/>
    <property type="evidence" value="ECO:0007669"/>
    <property type="project" value="TreeGrafter"/>
</dbReference>
<dbReference type="GO" id="GO:0004653">
    <property type="term" value="F:polypeptide N-acetylgalactosaminyltransferase activity"/>
    <property type="evidence" value="ECO:0007669"/>
    <property type="project" value="TreeGrafter"/>
</dbReference>
<keyword evidence="14" id="KW-0472">Membrane</keyword>
<evidence type="ECO:0000256" key="14">
    <source>
        <dbReference type="ARBA" id="ARBA00023136"/>
    </source>
</evidence>
<evidence type="ECO:0000256" key="2">
    <source>
        <dbReference type="ARBA" id="ARBA00004323"/>
    </source>
</evidence>
<dbReference type="PANTHER" id="PTHR11675:SF50">
    <property type="entry name" value="POLYPEPTIDE N-ACETYLGALACTOSAMINYLTRANSFERASE 8-RELATED"/>
    <property type="match status" value="1"/>
</dbReference>
<comment type="subcellular location">
    <subcellularLocation>
        <location evidence="2 18">Golgi apparatus membrane</location>
        <topology evidence="2 18">Single-pass type II membrane protein</topology>
    </subcellularLocation>
</comment>
<dbReference type="FunFam" id="2.80.10.50:FF:000017">
    <property type="entry name" value="Polypeptide N-acetylgalactosaminyltransferase"/>
    <property type="match status" value="1"/>
</dbReference>
<keyword evidence="12" id="KW-1133">Transmembrane helix</keyword>
<sequence length="577" mass="66049">INRLVIETGQVLRVGMTFKQKQSQIQMVNEEIMHDKGAGKKPLEDLKEPALLFPESDLFKNWGKNLTHDEQRDAQAAFEQYGYNVYLSDRLPIDRLLPDTRDQRCATKVYPETLPTLSVVLIYLDEALSIIKRAVCSIIDRTPAHLLKEIILVDDHSTNGSLKVWLVLQKPHLKMLIVKHHQQLGLAQARLSGWRAATAEVVAILDAHIEVNVMWAEPLLARIKQDRTVVVSPVFDRVNYYDLNVVQYNPAAHAFDWAMWCMYESFQPGWYSLHDGSLPGKSPAVMGILVADRVFLGEIGGLDGGMKVYGVIPRMTMYVTNFELQYIGIVWTCGGSIEIVPCSKIAHIERSHKPYARDLSKFMMRNALRVAEIWMDEYKYHVNIAWGLPPKDHGIDIGDISERKSLREKLNCKPFSWYVENVYPALATWKDVVAYGGIINLDAQKCMDQGPTPGHIPIAYNCHYYHPQHTYYRQNGEFYVGGIKSHKYNDNRCLADPGTGNLPALYPCKEAIKKSMGIHWNFTQGGELRTQKTKRCVEIKDNQLVIQDCTGQRWRINYVKHVEYRFDDIHKSIMTNS</sequence>
<evidence type="ECO:0000256" key="16">
    <source>
        <dbReference type="ARBA" id="ARBA00023180"/>
    </source>
</evidence>
<evidence type="ECO:0000256" key="15">
    <source>
        <dbReference type="ARBA" id="ARBA00023157"/>
    </source>
</evidence>
<feature type="domain" description="Glycosyltransferase 2-like" evidence="19">
    <location>
        <begin position="118"/>
        <end position="243"/>
    </location>
</feature>
<name>A0A4W4ESZ9_ELEEL</name>
<dbReference type="InterPro" id="IPR029044">
    <property type="entry name" value="Nucleotide-diphossugar_trans"/>
</dbReference>
<dbReference type="Pfam" id="PF00652">
    <property type="entry name" value="Ricin_B_lectin"/>
    <property type="match status" value="1"/>
</dbReference>
<reference evidence="21" key="4">
    <citation type="submission" date="2025-08" db="UniProtKB">
        <authorList>
            <consortium name="Ensembl"/>
        </authorList>
    </citation>
    <scope>IDENTIFICATION</scope>
</reference>
<dbReference type="EC" id="2.4.1.-" evidence="18"/>
<dbReference type="InterPro" id="IPR001173">
    <property type="entry name" value="Glyco_trans_2-like"/>
</dbReference>
<proteinExistence type="inferred from homology"/>
<evidence type="ECO:0000256" key="3">
    <source>
        <dbReference type="ARBA" id="ARBA00004922"/>
    </source>
</evidence>
<feature type="domain" description="Ricin B lectin" evidence="20">
    <location>
        <begin position="435"/>
        <end position="554"/>
    </location>
</feature>
<keyword evidence="13 18" id="KW-0333">Golgi apparatus</keyword>
<evidence type="ECO:0000256" key="4">
    <source>
        <dbReference type="ARBA" id="ARBA00005680"/>
    </source>
</evidence>
<reference evidence="22" key="2">
    <citation type="journal article" date="2017" name="Sci. Adv.">
        <title>A tail of two voltages: Proteomic comparison of the three electric organs of the electric eel.</title>
        <authorList>
            <person name="Traeger L.L."/>
            <person name="Sabat G."/>
            <person name="Barrett-Wilt G.A."/>
            <person name="Wells G.B."/>
            <person name="Sussman M.R."/>
        </authorList>
    </citation>
    <scope>NUCLEOTIDE SEQUENCE [LARGE SCALE GENOMIC DNA]</scope>
</reference>
<dbReference type="FunFam" id="3.90.550.10:FF:000192">
    <property type="entry name" value="Polypeptide N-acetylgalactosaminyltransferase 9"/>
    <property type="match status" value="1"/>
</dbReference>
<dbReference type="UniPathway" id="UPA00378"/>
<keyword evidence="11" id="KW-0735">Signal-anchor</keyword>
<dbReference type="SUPFAM" id="SSF50370">
    <property type="entry name" value="Ricin B-like lectins"/>
    <property type="match status" value="1"/>
</dbReference>
<evidence type="ECO:0000256" key="8">
    <source>
        <dbReference type="ARBA" id="ARBA00022692"/>
    </source>
</evidence>
<keyword evidence="22" id="KW-1185">Reference proteome</keyword>
<dbReference type="Ensembl" id="ENSEEET00000015546.2">
    <property type="protein sequence ID" value="ENSEEEP00000015367.2"/>
    <property type="gene ID" value="ENSEEEG00000007598.2"/>
</dbReference>
<protein>
    <recommendedName>
        <fullName evidence="5 18">Polypeptide N-acetylgalactosaminyltransferase</fullName>
        <ecNumber evidence="18">2.4.1.-</ecNumber>
    </recommendedName>
    <alternativeName>
        <fullName evidence="18">Protein-UDP acetylgalactosaminyltransferase</fullName>
    </alternativeName>
</protein>
<evidence type="ECO:0000313" key="21">
    <source>
        <dbReference type="Ensembl" id="ENSEEEP00000015367.2"/>
    </source>
</evidence>
<dbReference type="GeneTree" id="ENSGT00940000160161"/>
<evidence type="ECO:0000259" key="20">
    <source>
        <dbReference type="Pfam" id="PF00652"/>
    </source>
</evidence>
<dbReference type="PANTHER" id="PTHR11675">
    <property type="entry name" value="N-ACETYLGALACTOSAMINYLTRANSFERASE"/>
    <property type="match status" value="1"/>
</dbReference>
<evidence type="ECO:0000313" key="22">
    <source>
        <dbReference type="Proteomes" id="UP000314983"/>
    </source>
</evidence>
<comment type="similarity">
    <text evidence="4 18">Belongs to the glycosyltransferase 2 family. GalNAc-T subfamily.</text>
</comment>
<keyword evidence="7 18" id="KW-0808">Transferase</keyword>
<evidence type="ECO:0000256" key="7">
    <source>
        <dbReference type="ARBA" id="ARBA00022679"/>
    </source>
</evidence>
<evidence type="ECO:0000256" key="5">
    <source>
        <dbReference type="ARBA" id="ARBA00012644"/>
    </source>
</evidence>
<dbReference type="Gene3D" id="3.90.550.10">
    <property type="entry name" value="Spore Coat Polysaccharide Biosynthesis Protein SpsA, Chain A"/>
    <property type="match status" value="1"/>
</dbReference>
<keyword evidence="17 18" id="KW-0464">Manganese</keyword>
<dbReference type="Proteomes" id="UP000314983">
    <property type="component" value="Chromosome 12"/>
</dbReference>
<comment type="pathway">
    <text evidence="3 18">Protein modification; protein glycosylation.</text>
</comment>
<evidence type="ECO:0000256" key="17">
    <source>
        <dbReference type="ARBA" id="ARBA00023211"/>
    </source>
</evidence>
<dbReference type="InterPro" id="IPR035992">
    <property type="entry name" value="Ricin_B-like_lectins"/>
</dbReference>
<keyword evidence="15 18" id="KW-1015">Disulfide bond</keyword>
<accession>A0A4W4ESZ9</accession>
<dbReference type="GO" id="GO:0030246">
    <property type="term" value="F:carbohydrate binding"/>
    <property type="evidence" value="ECO:0007669"/>
    <property type="project" value="UniProtKB-KW"/>
</dbReference>
<evidence type="ECO:0000256" key="18">
    <source>
        <dbReference type="RuleBase" id="RU361242"/>
    </source>
</evidence>
<evidence type="ECO:0000256" key="11">
    <source>
        <dbReference type="ARBA" id="ARBA00022968"/>
    </source>
</evidence>
<reference evidence="22" key="1">
    <citation type="journal article" date="2014" name="Science">
        <title>Nonhuman genetics. Genomic basis for the convergent evolution of electric organs.</title>
        <authorList>
            <person name="Gallant J.R."/>
            <person name="Traeger L.L."/>
            <person name="Volkening J.D."/>
            <person name="Moffett H."/>
            <person name="Chen P.H."/>
            <person name="Novina C.D."/>
            <person name="Phillips G.N.Jr."/>
            <person name="Anand R."/>
            <person name="Wells G.B."/>
            <person name="Pinch M."/>
            <person name="Guth R."/>
            <person name="Unguez G.A."/>
            <person name="Albert J.S."/>
            <person name="Zakon H.H."/>
            <person name="Samanta M.P."/>
            <person name="Sussman M.R."/>
        </authorList>
    </citation>
    <scope>NUCLEOTIDE SEQUENCE [LARGE SCALE GENOMIC DNA]</scope>
</reference>
<keyword evidence="16" id="KW-0325">Glycoprotein</keyword>
<keyword evidence="6 18" id="KW-0328">Glycosyltransferase</keyword>
<comment type="cofactor">
    <cofactor evidence="1 18">
        <name>Mn(2+)</name>
        <dbReference type="ChEBI" id="CHEBI:29035"/>
    </cofactor>
</comment>
<evidence type="ECO:0000256" key="13">
    <source>
        <dbReference type="ARBA" id="ARBA00023034"/>
    </source>
</evidence>
<dbReference type="Gene3D" id="2.80.10.50">
    <property type="match status" value="1"/>
</dbReference>
<evidence type="ECO:0000256" key="9">
    <source>
        <dbReference type="ARBA" id="ARBA00022723"/>
    </source>
</evidence>
<evidence type="ECO:0000256" key="6">
    <source>
        <dbReference type="ARBA" id="ARBA00022676"/>
    </source>
</evidence>
<keyword evidence="9" id="KW-0479">Metal-binding</keyword>
<dbReference type="AlphaFoldDB" id="A0A4W4ESZ9"/>
<evidence type="ECO:0000256" key="1">
    <source>
        <dbReference type="ARBA" id="ARBA00001936"/>
    </source>
</evidence>
<dbReference type="GO" id="GO:0046872">
    <property type="term" value="F:metal ion binding"/>
    <property type="evidence" value="ECO:0007669"/>
    <property type="project" value="UniProtKB-KW"/>
</dbReference>
<dbReference type="Pfam" id="PF00535">
    <property type="entry name" value="Glycos_transf_2"/>
    <property type="match status" value="1"/>
</dbReference>
<dbReference type="SUPFAM" id="SSF53448">
    <property type="entry name" value="Nucleotide-diphospho-sugar transferases"/>
    <property type="match status" value="1"/>
</dbReference>
<keyword evidence="8" id="KW-0812">Transmembrane</keyword>
<reference evidence="21" key="3">
    <citation type="submission" date="2020-05" db="EMBL/GenBank/DDBJ databases">
        <title>Electrophorus electricus (electric eel) genome, fEleEle1, primary haplotype.</title>
        <authorList>
            <person name="Myers G."/>
            <person name="Meyer A."/>
            <person name="Fedrigo O."/>
            <person name="Formenti G."/>
            <person name="Rhie A."/>
            <person name="Tracey A."/>
            <person name="Sims Y."/>
            <person name="Jarvis E.D."/>
        </authorList>
    </citation>
    <scope>NUCLEOTIDE SEQUENCE [LARGE SCALE GENOMIC DNA]</scope>
</reference>
<evidence type="ECO:0000259" key="19">
    <source>
        <dbReference type="Pfam" id="PF00535"/>
    </source>
</evidence>
<evidence type="ECO:0000256" key="12">
    <source>
        <dbReference type="ARBA" id="ARBA00022989"/>
    </source>
</evidence>
<keyword evidence="10 18" id="KW-0430">Lectin</keyword>
<reference evidence="21" key="5">
    <citation type="submission" date="2025-09" db="UniProtKB">
        <authorList>
            <consortium name="Ensembl"/>
        </authorList>
    </citation>
    <scope>IDENTIFICATION</scope>
</reference>
<evidence type="ECO:0000256" key="10">
    <source>
        <dbReference type="ARBA" id="ARBA00022734"/>
    </source>
</evidence>